<dbReference type="AlphaFoldDB" id="A0AAD7HHM2"/>
<keyword evidence="2" id="KW-1185">Reference proteome</keyword>
<gene>
    <name evidence="1" type="ORF">B0H16DRAFT_1738839</name>
</gene>
<proteinExistence type="predicted"/>
<evidence type="ECO:0000313" key="2">
    <source>
        <dbReference type="Proteomes" id="UP001215598"/>
    </source>
</evidence>
<comment type="caution">
    <text evidence="1">The sequence shown here is derived from an EMBL/GenBank/DDBJ whole genome shotgun (WGS) entry which is preliminary data.</text>
</comment>
<dbReference type="EMBL" id="JARKIB010000240">
    <property type="protein sequence ID" value="KAJ7720417.1"/>
    <property type="molecule type" value="Genomic_DNA"/>
</dbReference>
<reference evidence="1" key="1">
    <citation type="submission" date="2023-03" db="EMBL/GenBank/DDBJ databases">
        <title>Massive genome expansion in bonnet fungi (Mycena s.s.) driven by repeated elements and novel gene families across ecological guilds.</title>
        <authorList>
            <consortium name="Lawrence Berkeley National Laboratory"/>
            <person name="Harder C.B."/>
            <person name="Miyauchi S."/>
            <person name="Viragh M."/>
            <person name="Kuo A."/>
            <person name="Thoen E."/>
            <person name="Andreopoulos B."/>
            <person name="Lu D."/>
            <person name="Skrede I."/>
            <person name="Drula E."/>
            <person name="Henrissat B."/>
            <person name="Morin E."/>
            <person name="Kohler A."/>
            <person name="Barry K."/>
            <person name="LaButti K."/>
            <person name="Morin E."/>
            <person name="Salamov A."/>
            <person name="Lipzen A."/>
            <person name="Mereny Z."/>
            <person name="Hegedus B."/>
            <person name="Baldrian P."/>
            <person name="Stursova M."/>
            <person name="Weitz H."/>
            <person name="Taylor A."/>
            <person name="Grigoriev I.V."/>
            <person name="Nagy L.G."/>
            <person name="Martin F."/>
            <person name="Kauserud H."/>
        </authorList>
    </citation>
    <scope>NUCLEOTIDE SEQUENCE</scope>
    <source>
        <strain evidence="1">CBHHK182m</strain>
    </source>
</reference>
<sequence length="114" mass="12465">MSLTLYRLADIINSLPARPRHLPYSTSRSSSRFFEAISAVVPILSRHRPPSATSAYLILAASVPPSTCPPSPATRWAPYPRRFRSPIALFRVLCLSAAQNRSQGRHVAISSPGP</sequence>
<organism evidence="1 2">
    <name type="scientific">Mycena metata</name>
    <dbReference type="NCBI Taxonomy" id="1033252"/>
    <lineage>
        <taxon>Eukaryota</taxon>
        <taxon>Fungi</taxon>
        <taxon>Dikarya</taxon>
        <taxon>Basidiomycota</taxon>
        <taxon>Agaricomycotina</taxon>
        <taxon>Agaricomycetes</taxon>
        <taxon>Agaricomycetidae</taxon>
        <taxon>Agaricales</taxon>
        <taxon>Marasmiineae</taxon>
        <taxon>Mycenaceae</taxon>
        <taxon>Mycena</taxon>
    </lineage>
</organism>
<protein>
    <submittedName>
        <fullName evidence="1">Uncharacterized protein</fullName>
    </submittedName>
</protein>
<evidence type="ECO:0000313" key="1">
    <source>
        <dbReference type="EMBL" id="KAJ7720417.1"/>
    </source>
</evidence>
<accession>A0AAD7HHM2</accession>
<name>A0AAD7HHM2_9AGAR</name>
<dbReference type="Proteomes" id="UP001215598">
    <property type="component" value="Unassembled WGS sequence"/>
</dbReference>